<reference evidence="3 4" key="1">
    <citation type="submission" date="2023-03" db="EMBL/GenBank/DDBJ databases">
        <title>YIM 152171 draft genome.</title>
        <authorList>
            <person name="Yang Z."/>
        </authorList>
    </citation>
    <scope>NUCLEOTIDE SEQUENCE [LARGE SCALE GENOMIC DNA]</scope>
    <source>
        <strain evidence="3 4">YIM 152171</strain>
    </source>
</reference>
<dbReference type="Gene3D" id="3.30.300.30">
    <property type="match status" value="1"/>
</dbReference>
<dbReference type="PROSITE" id="PS00455">
    <property type="entry name" value="AMP_BINDING"/>
    <property type="match status" value="1"/>
</dbReference>
<keyword evidence="4" id="KW-1185">Reference proteome</keyword>
<evidence type="ECO:0000313" key="4">
    <source>
        <dbReference type="Proteomes" id="UP001301140"/>
    </source>
</evidence>
<dbReference type="PANTHER" id="PTHR43767:SF10">
    <property type="entry name" value="SURFACTIN SYNTHASE SUBUNIT 1"/>
    <property type="match status" value="1"/>
</dbReference>
<dbReference type="InterPro" id="IPR000873">
    <property type="entry name" value="AMP-dep_synth/lig_dom"/>
</dbReference>
<dbReference type="Pfam" id="PF13193">
    <property type="entry name" value="AMP-binding_C"/>
    <property type="match status" value="1"/>
</dbReference>
<name>A0AAP3XRD3_9PROT</name>
<evidence type="ECO:0000259" key="2">
    <source>
        <dbReference type="Pfam" id="PF13193"/>
    </source>
</evidence>
<dbReference type="SUPFAM" id="SSF56801">
    <property type="entry name" value="Acetyl-CoA synthetase-like"/>
    <property type="match status" value="1"/>
</dbReference>
<sequence length="486" mass="52126">MNITDGLSRQAALQPWAVAVLLDSRIVHYITLERMVWQAASWLRRQGVERGQVVGLTLANPLTHLVVALALARFGALQVTLAPAEPATARRRMAALAGVSLVVADAEDAGEAGLPVLRPEAGWLAGDGPVAHGLRHEGGAEPWIICQSSGTTGEPKLFRMSHEEASARNRRRELAVLVPGPNEVFFSPVTLDFPSWKLFVVGCLGQGGCLVLDRQANAGEAARLLDARRVSHLFAPPPWIAALLRSYPGQGPRFPALRVLGLTAGASDEPLRKAILERLSKNLFVAYGTNDAGGISIAGPAVVAEHPGTIGTVVEGLRWQVVDEEDRPVPPGVTGRLRVAGPGVVQDYLDAGLTALHVKDGWFYPGDAVSADPEGRLRFHGRVDDMMILDGINIYPAEIEEVLLAHPAVAEAAAFPLRVFSGRDVPMAAVVLRHAAEEAGLLAWARERLGVRVPQRIFVLDALPKSSVGKVLRRELAARLRRNADA</sequence>
<dbReference type="InterPro" id="IPR025110">
    <property type="entry name" value="AMP-bd_C"/>
</dbReference>
<dbReference type="Pfam" id="PF00501">
    <property type="entry name" value="AMP-binding"/>
    <property type="match status" value="1"/>
</dbReference>
<dbReference type="GO" id="GO:0016877">
    <property type="term" value="F:ligase activity, forming carbon-sulfur bonds"/>
    <property type="evidence" value="ECO:0007669"/>
    <property type="project" value="UniProtKB-ARBA"/>
</dbReference>
<feature type="domain" description="AMP-dependent synthetase/ligase" evidence="1">
    <location>
        <begin position="8"/>
        <end position="349"/>
    </location>
</feature>
<dbReference type="InterPro" id="IPR045851">
    <property type="entry name" value="AMP-bd_C_sf"/>
</dbReference>
<organism evidence="3 4">
    <name type="scientific">Marinimicrococcus flavescens</name>
    <dbReference type="NCBI Taxonomy" id="3031815"/>
    <lineage>
        <taxon>Bacteria</taxon>
        <taxon>Pseudomonadati</taxon>
        <taxon>Pseudomonadota</taxon>
        <taxon>Alphaproteobacteria</taxon>
        <taxon>Geminicoccales</taxon>
        <taxon>Geminicoccaceae</taxon>
        <taxon>Marinimicrococcus</taxon>
    </lineage>
</organism>
<dbReference type="EMBL" id="JARGEQ010000091">
    <property type="protein sequence ID" value="MDF1586546.1"/>
    <property type="molecule type" value="Genomic_DNA"/>
</dbReference>
<keyword evidence="3" id="KW-0436">Ligase</keyword>
<accession>A0AAP3XRD3</accession>
<dbReference type="Gene3D" id="3.40.50.12780">
    <property type="entry name" value="N-terminal domain of ligase-like"/>
    <property type="match status" value="1"/>
</dbReference>
<evidence type="ECO:0000313" key="3">
    <source>
        <dbReference type="EMBL" id="MDF1586546.1"/>
    </source>
</evidence>
<dbReference type="Proteomes" id="UP001301140">
    <property type="component" value="Unassembled WGS sequence"/>
</dbReference>
<protein>
    <submittedName>
        <fullName evidence="3">Long-chain fatty acid--CoA ligase</fullName>
    </submittedName>
</protein>
<dbReference type="AlphaFoldDB" id="A0AAP3XRD3"/>
<dbReference type="CDD" id="cd04433">
    <property type="entry name" value="AFD_class_I"/>
    <property type="match status" value="1"/>
</dbReference>
<dbReference type="PANTHER" id="PTHR43767">
    <property type="entry name" value="LONG-CHAIN-FATTY-ACID--COA LIGASE"/>
    <property type="match status" value="1"/>
</dbReference>
<dbReference type="InterPro" id="IPR050237">
    <property type="entry name" value="ATP-dep_AMP-bd_enzyme"/>
</dbReference>
<feature type="domain" description="AMP-binding enzyme C-terminal" evidence="2">
    <location>
        <begin position="398"/>
        <end position="470"/>
    </location>
</feature>
<dbReference type="RefSeq" id="WP_327788961.1">
    <property type="nucleotide sequence ID" value="NZ_JARGEQ010000091.1"/>
</dbReference>
<proteinExistence type="predicted"/>
<evidence type="ECO:0000259" key="1">
    <source>
        <dbReference type="Pfam" id="PF00501"/>
    </source>
</evidence>
<dbReference type="InterPro" id="IPR020845">
    <property type="entry name" value="AMP-binding_CS"/>
</dbReference>
<gene>
    <name evidence="3" type="ORF">PZ740_09130</name>
</gene>
<dbReference type="InterPro" id="IPR042099">
    <property type="entry name" value="ANL_N_sf"/>
</dbReference>
<comment type="caution">
    <text evidence="3">The sequence shown here is derived from an EMBL/GenBank/DDBJ whole genome shotgun (WGS) entry which is preliminary data.</text>
</comment>